<name>A0A8K0NJL9_9HYPO</name>
<organism evidence="1 2">
    <name type="scientific">Claviceps africana</name>
    <dbReference type="NCBI Taxonomy" id="83212"/>
    <lineage>
        <taxon>Eukaryota</taxon>
        <taxon>Fungi</taxon>
        <taxon>Dikarya</taxon>
        <taxon>Ascomycota</taxon>
        <taxon>Pezizomycotina</taxon>
        <taxon>Sordariomycetes</taxon>
        <taxon>Hypocreomycetidae</taxon>
        <taxon>Hypocreales</taxon>
        <taxon>Clavicipitaceae</taxon>
        <taxon>Claviceps</taxon>
    </lineage>
</organism>
<evidence type="ECO:0000313" key="2">
    <source>
        <dbReference type="Proteomes" id="UP000811619"/>
    </source>
</evidence>
<dbReference type="Proteomes" id="UP000811619">
    <property type="component" value="Unassembled WGS sequence"/>
</dbReference>
<proteinExistence type="predicted"/>
<keyword evidence="2" id="KW-1185">Reference proteome</keyword>
<reference evidence="1" key="1">
    <citation type="journal article" date="2020" name="bioRxiv">
        <title>Whole genome comparisons of ergot fungi reveals the divergence and evolution of species within the genus Claviceps are the result of varying mechanisms driving genome evolution and host range expansion.</title>
        <authorList>
            <person name="Wyka S.A."/>
            <person name="Mondo S.J."/>
            <person name="Liu M."/>
            <person name="Dettman J."/>
            <person name="Nalam V."/>
            <person name="Broders K.D."/>
        </authorList>
    </citation>
    <scope>NUCLEOTIDE SEQUENCE</scope>
    <source>
        <strain evidence="1">CCC 489</strain>
    </source>
</reference>
<evidence type="ECO:0000313" key="1">
    <source>
        <dbReference type="EMBL" id="KAG5928442.1"/>
    </source>
</evidence>
<protein>
    <submittedName>
        <fullName evidence="1">Uncharacterized protein</fullName>
    </submittedName>
</protein>
<sequence length="134" mass="15717">MSRITPQRIVLKCNEQYNQDFDIIVQHFLRSQNLPSDDYVLHHLFDYVSPYVMYLVLDVHCRAVSDVNLDELELKVFKVSKPRSCYIFRDMGERAIRKARPQSLELKWGEYRTCQSGDVRGLDLAQMVVHVPGN</sequence>
<comment type="caution">
    <text evidence="1">The sequence shown here is derived from an EMBL/GenBank/DDBJ whole genome shotgun (WGS) entry which is preliminary data.</text>
</comment>
<dbReference type="OrthoDB" id="3709982at2759"/>
<gene>
    <name evidence="1" type="ORF">E4U42_000646</name>
</gene>
<accession>A0A8K0NJL9</accession>
<dbReference type="EMBL" id="SRPY01000116">
    <property type="protein sequence ID" value="KAG5928442.1"/>
    <property type="molecule type" value="Genomic_DNA"/>
</dbReference>
<dbReference type="AlphaFoldDB" id="A0A8K0NJL9"/>